<organism evidence="4 5">
    <name type="scientific">Palleronia abyssalis</name>
    <dbReference type="NCBI Taxonomy" id="1501240"/>
    <lineage>
        <taxon>Bacteria</taxon>
        <taxon>Pseudomonadati</taxon>
        <taxon>Pseudomonadota</taxon>
        <taxon>Alphaproteobacteria</taxon>
        <taxon>Rhodobacterales</taxon>
        <taxon>Roseobacteraceae</taxon>
        <taxon>Palleronia</taxon>
    </lineage>
</organism>
<gene>
    <name evidence="4" type="ORF">PAA8504_00957</name>
</gene>
<evidence type="ECO:0000256" key="1">
    <source>
        <dbReference type="ARBA" id="ARBA00023012"/>
    </source>
</evidence>
<feature type="modified residue" description="Phosphohistidine" evidence="2">
    <location>
        <position position="53"/>
    </location>
</feature>
<sequence length="107" mass="11660">MISLLDMTHLAEMREIFGTEGLLELLDLFEEESSGPVDALPQQVPDQLADQLHGLRGSAENLGFSRLAVICKQSENAARDNLPVDLQSVTLAYADSCRELRSMLSGG</sequence>
<evidence type="ECO:0000313" key="5">
    <source>
        <dbReference type="Proteomes" id="UP000244912"/>
    </source>
</evidence>
<evidence type="ECO:0000259" key="3">
    <source>
        <dbReference type="PROSITE" id="PS50894"/>
    </source>
</evidence>
<accession>A0A2R8BSM3</accession>
<dbReference type="SUPFAM" id="SSF47226">
    <property type="entry name" value="Histidine-containing phosphotransfer domain, HPT domain"/>
    <property type="match status" value="1"/>
</dbReference>
<dbReference type="Gene3D" id="1.20.120.160">
    <property type="entry name" value="HPT domain"/>
    <property type="match status" value="1"/>
</dbReference>
<dbReference type="InterPro" id="IPR008207">
    <property type="entry name" value="Sig_transdc_His_kin_Hpt_dom"/>
</dbReference>
<dbReference type="EMBL" id="ONZF01000002">
    <property type="protein sequence ID" value="SPJ23152.1"/>
    <property type="molecule type" value="Genomic_DNA"/>
</dbReference>
<dbReference type="InterPro" id="IPR036641">
    <property type="entry name" value="HPT_dom_sf"/>
</dbReference>
<keyword evidence="1" id="KW-0902">Two-component regulatory system</keyword>
<evidence type="ECO:0000256" key="2">
    <source>
        <dbReference type="PROSITE-ProRule" id="PRU00110"/>
    </source>
</evidence>
<dbReference type="RefSeq" id="WP_181375691.1">
    <property type="nucleotide sequence ID" value="NZ_ONZF01000002.1"/>
</dbReference>
<keyword evidence="2" id="KW-0597">Phosphoprotein</keyword>
<feature type="domain" description="HPt" evidence="3">
    <location>
        <begin position="14"/>
        <end position="107"/>
    </location>
</feature>
<protein>
    <recommendedName>
        <fullName evidence="3">HPt domain-containing protein</fullName>
    </recommendedName>
</protein>
<name>A0A2R8BSM3_9RHOB</name>
<dbReference type="Proteomes" id="UP000244912">
    <property type="component" value="Unassembled WGS sequence"/>
</dbReference>
<reference evidence="4 5" key="1">
    <citation type="submission" date="2018-03" db="EMBL/GenBank/DDBJ databases">
        <authorList>
            <person name="Keele B.F."/>
        </authorList>
    </citation>
    <scope>NUCLEOTIDE SEQUENCE [LARGE SCALE GENOMIC DNA]</scope>
    <source>
        <strain evidence="4 5">CECT 8504</strain>
    </source>
</reference>
<dbReference type="GO" id="GO:0000160">
    <property type="term" value="P:phosphorelay signal transduction system"/>
    <property type="evidence" value="ECO:0007669"/>
    <property type="project" value="UniProtKB-KW"/>
</dbReference>
<keyword evidence="5" id="KW-1185">Reference proteome</keyword>
<dbReference type="GO" id="GO:0004672">
    <property type="term" value="F:protein kinase activity"/>
    <property type="evidence" value="ECO:0007669"/>
    <property type="project" value="UniProtKB-ARBA"/>
</dbReference>
<dbReference type="PROSITE" id="PS50894">
    <property type="entry name" value="HPT"/>
    <property type="match status" value="1"/>
</dbReference>
<dbReference type="Pfam" id="PF01627">
    <property type="entry name" value="Hpt"/>
    <property type="match status" value="1"/>
</dbReference>
<evidence type="ECO:0000313" key="4">
    <source>
        <dbReference type="EMBL" id="SPJ23152.1"/>
    </source>
</evidence>
<dbReference type="AlphaFoldDB" id="A0A2R8BSM3"/>
<proteinExistence type="predicted"/>